<keyword evidence="3" id="KW-1185">Reference proteome</keyword>
<dbReference type="STRING" id="1150864.MILUP08_40734"/>
<reference evidence="3" key="1">
    <citation type="journal article" date="2012" name="J. Bacteriol.">
        <title>Genome Sequence of Micromonospora lupini Lupac 08, Isolated from Root Nodules of Lupinus angustifolius.</title>
        <authorList>
            <person name="Alonso-Vega P."/>
            <person name="Normand P."/>
            <person name="Bacigalupe R."/>
            <person name="Pujic P."/>
            <person name="Lajus A."/>
            <person name="Vallenet D."/>
            <person name="Carro L."/>
            <person name="Coll P."/>
            <person name="Trujillo M.E."/>
        </authorList>
    </citation>
    <scope>NUCLEOTIDE SEQUENCE [LARGE SCALE GENOMIC DNA]</scope>
    <source>
        <strain evidence="3">Lupac 08</strain>
    </source>
</reference>
<dbReference type="AlphaFoldDB" id="I0KW76"/>
<accession>I0KW76</accession>
<organism evidence="2 3">
    <name type="scientific">Micromonospora lupini str. Lupac 08</name>
    <dbReference type="NCBI Taxonomy" id="1150864"/>
    <lineage>
        <taxon>Bacteria</taxon>
        <taxon>Bacillati</taxon>
        <taxon>Actinomycetota</taxon>
        <taxon>Actinomycetes</taxon>
        <taxon>Micromonosporales</taxon>
        <taxon>Micromonosporaceae</taxon>
        <taxon>Micromonospora</taxon>
    </lineage>
</organism>
<evidence type="ECO:0008006" key="4">
    <source>
        <dbReference type="Google" id="ProtNLM"/>
    </source>
</evidence>
<protein>
    <recommendedName>
        <fullName evidence="4">Lipoprotein</fullName>
    </recommendedName>
</protein>
<dbReference type="EMBL" id="CAIE01000010">
    <property type="protein sequence ID" value="CCH15823.1"/>
    <property type="molecule type" value="Genomic_DNA"/>
</dbReference>
<dbReference type="eggNOG" id="ENOG5030127">
    <property type="taxonomic scope" value="Bacteria"/>
</dbReference>
<gene>
    <name evidence="2" type="ORF">MILUP08_40734</name>
</gene>
<evidence type="ECO:0000256" key="1">
    <source>
        <dbReference type="SAM" id="SignalP"/>
    </source>
</evidence>
<comment type="caution">
    <text evidence="2">The sequence shown here is derived from an EMBL/GenBank/DDBJ whole genome shotgun (WGS) entry which is preliminary data.</text>
</comment>
<evidence type="ECO:0000313" key="2">
    <source>
        <dbReference type="EMBL" id="CCH15823.1"/>
    </source>
</evidence>
<dbReference type="PROSITE" id="PS51257">
    <property type="entry name" value="PROKAR_LIPOPROTEIN"/>
    <property type="match status" value="1"/>
</dbReference>
<evidence type="ECO:0000313" key="3">
    <source>
        <dbReference type="Proteomes" id="UP000003448"/>
    </source>
</evidence>
<feature type="chain" id="PRO_5039703048" description="Lipoprotein" evidence="1">
    <location>
        <begin position="19"/>
        <end position="259"/>
    </location>
</feature>
<dbReference type="Gene3D" id="2.50.20.20">
    <property type="match status" value="1"/>
</dbReference>
<sequence>MRRLIPTLSIALAAVLVAGCGTTSDGTGGSGSSAGPSAAPATTKLEPVAAVRQAMDRSLAGTVTMDASVKAGNQSITLSGKMDPAAKAIHVTGNAPEPIEARLIGDAAYIKSDSLDGDKPWMKIDLNKLRPASSLRQSFDLKAQTGIIGGIVTAQEVSPGHYSGTADLNKAAEAAGADGGMRDGLKSTAKLAKDPKAIPFEATVDSDGRLTALSYTIATKSVGDLVTDMKMSGFGEQVSVTAPPAGDTEPASADMYKFL</sequence>
<keyword evidence="1" id="KW-0732">Signal</keyword>
<dbReference type="Proteomes" id="UP000003448">
    <property type="component" value="Unassembled WGS sequence"/>
</dbReference>
<proteinExistence type="predicted"/>
<feature type="signal peptide" evidence="1">
    <location>
        <begin position="1"/>
        <end position="18"/>
    </location>
</feature>
<name>I0KW76_9ACTN</name>